<dbReference type="GO" id="GO:0000049">
    <property type="term" value="F:tRNA binding"/>
    <property type="evidence" value="ECO:0007669"/>
    <property type="project" value="UniProtKB-KW"/>
</dbReference>
<dbReference type="InterPro" id="IPR014729">
    <property type="entry name" value="Rossmann-like_a/b/a_fold"/>
</dbReference>
<evidence type="ECO:0000259" key="9">
    <source>
        <dbReference type="Pfam" id="PF20259"/>
    </source>
</evidence>
<keyword evidence="2" id="KW-0808">Transferase</keyword>
<dbReference type="InterPro" id="IPR004506">
    <property type="entry name" value="MnmA-like"/>
</dbReference>
<dbReference type="Pfam" id="PF03054">
    <property type="entry name" value="tRNA_Me_trans"/>
    <property type="match status" value="1"/>
</dbReference>
<organism evidence="10">
    <name type="scientific">marine metagenome</name>
    <dbReference type="NCBI Taxonomy" id="408172"/>
    <lineage>
        <taxon>unclassified sequences</taxon>
        <taxon>metagenomes</taxon>
        <taxon>ecological metagenomes</taxon>
    </lineage>
</organism>
<dbReference type="SUPFAM" id="SSF52402">
    <property type="entry name" value="Adenine nucleotide alpha hydrolases-like"/>
    <property type="match status" value="1"/>
</dbReference>
<feature type="domain" description="tRNA-specific 2-thiouridylase MnmA-like C-terminal" evidence="8">
    <location>
        <begin position="277"/>
        <end position="356"/>
    </location>
</feature>
<evidence type="ECO:0000259" key="8">
    <source>
        <dbReference type="Pfam" id="PF20258"/>
    </source>
</evidence>
<dbReference type="InterPro" id="IPR046885">
    <property type="entry name" value="MnmA-like_C"/>
</dbReference>
<dbReference type="EMBL" id="UINC01002554">
    <property type="protein sequence ID" value="SUZ97926.1"/>
    <property type="molecule type" value="Genomic_DNA"/>
</dbReference>
<dbReference type="InterPro" id="IPR046884">
    <property type="entry name" value="MnmA-like_central"/>
</dbReference>
<keyword evidence="7" id="KW-1015">Disulfide bond</keyword>
<dbReference type="HAMAP" id="MF_00144">
    <property type="entry name" value="tRNA_thiouridyl_MnmA"/>
    <property type="match status" value="1"/>
</dbReference>
<proteinExistence type="inferred from homology"/>
<dbReference type="Gene3D" id="2.30.30.280">
    <property type="entry name" value="Adenine nucleotide alpha hydrolases-like domains"/>
    <property type="match status" value="1"/>
</dbReference>
<protein>
    <submittedName>
        <fullName evidence="10">Uncharacterized protein</fullName>
    </submittedName>
</protein>
<dbReference type="FunFam" id="3.40.50.620:FF:000115">
    <property type="entry name" value="tRNA-specific 2-thiouridylase MnmA"/>
    <property type="match status" value="1"/>
</dbReference>
<dbReference type="InterPro" id="IPR023382">
    <property type="entry name" value="MnmA-like_central_sf"/>
</dbReference>
<evidence type="ECO:0000313" key="10">
    <source>
        <dbReference type="EMBL" id="SUZ97926.1"/>
    </source>
</evidence>
<dbReference type="NCBIfam" id="TIGR00420">
    <property type="entry name" value="trmU"/>
    <property type="match status" value="1"/>
</dbReference>
<dbReference type="AlphaFoldDB" id="A0A381S1D2"/>
<evidence type="ECO:0000256" key="2">
    <source>
        <dbReference type="ARBA" id="ARBA00022679"/>
    </source>
</evidence>
<keyword evidence="1" id="KW-0820">tRNA-binding</keyword>
<dbReference type="Gene3D" id="3.40.50.620">
    <property type="entry name" value="HUPs"/>
    <property type="match status" value="1"/>
</dbReference>
<dbReference type="PANTHER" id="PTHR11933">
    <property type="entry name" value="TRNA 5-METHYLAMINOMETHYL-2-THIOURIDYLATE -METHYLTRANSFERASE"/>
    <property type="match status" value="1"/>
</dbReference>
<keyword evidence="6" id="KW-0694">RNA-binding</keyword>
<dbReference type="Pfam" id="PF20258">
    <property type="entry name" value="tRNA_Me_trans_C"/>
    <property type="match status" value="1"/>
</dbReference>
<dbReference type="CDD" id="cd01998">
    <property type="entry name" value="MnmA_TRMU-like"/>
    <property type="match status" value="1"/>
</dbReference>
<keyword evidence="4" id="KW-0547">Nucleotide-binding</keyword>
<evidence type="ECO:0000256" key="4">
    <source>
        <dbReference type="ARBA" id="ARBA00022741"/>
    </source>
</evidence>
<dbReference type="GO" id="GO:0005524">
    <property type="term" value="F:ATP binding"/>
    <property type="evidence" value="ECO:0007669"/>
    <property type="project" value="UniProtKB-KW"/>
</dbReference>
<evidence type="ECO:0000256" key="6">
    <source>
        <dbReference type="ARBA" id="ARBA00022884"/>
    </source>
</evidence>
<gene>
    <name evidence="10" type="ORF">METZ01_LOCUS50780</name>
</gene>
<evidence type="ECO:0000256" key="7">
    <source>
        <dbReference type="ARBA" id="ARBA00023157"/>
    </source>
</evidence>
<dbReference type="PANTHER" id="PTHR11933:SF5">
    <property type="entry name" value="MITOCHONDRIAL TRNA-SPECIFIC 2-THIOURIDYLASE 1"/>
    <property type="match status" value="1"/>
</dbReference>
<sequence length="364" mass="41097">MKKNGPIIVGMSGGVDSAVSASMLIEQGYAVEALHMTNWEDDEPYCTAAQDLQDARQVCKELGIALHHVNFSREYKEKVFNKALEEFDQGLTPNPDVLCNRIIKFAEFTNYAFRLGAKKVATGHYARIENGKEKSSLLKGLDKSKDQSYFLHAINPSIMRSVLFPIGHTTKQEVREYANKKGLPNHDKPDSTGICFVGERPFKEFLKTFLPPKPGLIVSEEGEELGTHEGLMYFTIGQRKDLGIGGPGEPWYVADKDMSTNRLLVVQGRNHSMLWKKKVFVENLHWLDPDIKGVLENKQTLGCFAKNRYRQKDAKCQIRIISGGLEVDFNEPQWAITYGQYMVFYLGDKCLGGGKIMPKYCELD</sequence>
<keyword evidence="5" id="KW-0067">ATP-binding</keyword>
<reference evidence="10" key="1">
    <citation type="submission" date="2018-05" db="EMBL/GenBank/DDBJ databases">
        <authorList>
            <person name="Lanie J.A."/>
            <person name="Ng W.-L."/>
            <person name="Kazmierczak K.M."/>
            <person name="Andrzejewski T.M."/>
            <person name="Davidsen T.M."/>
            <person name="Wayne K.J."/>
            <person name="Tettelin H."/>
            <person name="Glass J.I."/>
            <person name="Rusch D."/>
            <person name="Podicherti R."/>
            <person name="Tsui H.-C.T."/>
            <person name="Winkler M.E."/>
        </authorList>
    </citation>
    <scope>NUCLEOTIDE SEQUENCE</scope>
</reference>
<feature type="domain" description="tRNA-specific 2-thiouridylase MnmA-like central" evidence="9">
    <location>
        <begin position="203"/>
        <end position="267"/>
    </location>
</feature>
<dbReference type="GO" id="GO:0016783">
    <property type="term" value="F:sulfurtransferase activity"/>
    <property type="evidence" value="ECO:0007669"/>
    <property type="project" value="InterPro"/>
</dbReference>
<keyword evidence="3" id="KW-0819">tRNA processing</keyword>
<dbReference type="Pfam" id="PF20259">
    <property type="entry name" value="tRNA_Me_trans_M"/>
    <property type="match status" value="1"/>
</dbReference>
<dbReference type="Gene3D" id="2.40.30.10">
    <property type="entry name" value="Translation factors"/>
    <property type="match status" value="1"/>
</dbReference>
<dbReference type="NCBIfam" id="NF001138">
    <property type="entry name" value="PRK00143.1"/>
    <property type="match status" value="1"/>
</dbReference>
<accession>A0A381S1D2</accession>
<name>A0A381S1D2_9ZZZZ</name>
<evidence type="ECO:0000256" key="3">
    <source>
        <dbReference type="ARBA" id="ARBA00022694"/>
    </source>
</evidence>
<dbReference type="FunFam" id="2.30.30.280:FF:000001">
    <property type="entry name" value="tRNA-specific 2-thiouridylase MnmA"/>
    <property type="match status" value="1"/>
</dbReference>
<dbReference type="GO" id="GO:0002143">
    <property type="term" value="P:tRNA wobble position uridine thiolation"/>
    <property type="evidence" value="ECO:0007669"/>
    <property type="project" value="TreeGrafter"/>
</dbReference>
<evidence type="ECO:0000256" key="1">
    <source>
        <dbReference type="ARBA" id="ARBA00022555"/>
    </source>
</evidence>
<evidence type="ECO:0000256" key="5">
    <source>
        <dbReference type="ARBA" id="ARBA00022840"/>
    </source>
</evidence>